<dbReference type="EMBL" id="JAIWYP010000009">
    <property type="protein sequence ID" value="KAH3772144.1"/>
    <property type="molecule type" value="Genomic_DNA"/>
</dbReference>
<keyword evidence="2" id="KW-1185">Reference proteome</keyword>
<evidence type="ECO:0000313" key="1">
    <source>
        <dbReference type="EMBL" id="KAH3772144.1"/>
    </source>
</evidence>
<reference evidence="1" key="2">
    <citation type="submission" date="2020-11" db="EMBL/GenBank/DDBJ databases">
        <authorList>
            <person name="McCartney M.A."/>
            <person name="Auch B."/>
            <person name="Kono T."/>
            <person name="Mallez S."/>
            <person name="Becker A."/>
            <person name="Gohl D.M."/>
            <person name="Silverstein K.A.T."/>
            <person name="Koren S."/>
            <person name="Bechman K.B."/>
            <person name="Herman A."/>
            <person name="Abrahante J.E."/>
            <person name="Garbe J."/>
        </authorList>
    </citation>
    <scope>NUCLEOTIDE SEQUENCE</scope>
    <source>
        <strain evidence="1">Duluth1</strain>
        <tissue evidence="1">Whole animal</tissue>
    </source>
</reference>
<proteinExistence type="predicted"/>
<comment type="caution">
    <text evidence="1">The sequence shown here is derived from an EMBL/GenBank/DDBJ whole genome shotgun (WGS) entry which is preliminary data.</text>
</comment>
<sequence>MDTDPSASLSSNLASGYNVIPETTAPDSLPSLLNVTYRRWELAVLGCTVYNLGTKTICVSVALIYVDSSSAHRLRRRRAASTKRTRKSSIERGTTWINDATCDMYTVEMEALAKFMHQ</sequence>
<dbReference type="AlphaFoldDB" id="A0A9D4IG46"/>
<protein>
    <submittedName>
        <fullName evidence="1">Uncharacterized protein</fullName>
    </submittedName>
</protein>
<evidence type="ECO:0000313" key="2">
    <source>
        <dbReference type="Proteomes" id="UP000828390"/>
    </source>
</evidence>
<reference evidence="1" key="1">
    <citation type="journal article" date="2019" name="bioRxiv">
        <title>The Genome of the Zebra Mussel, Dreissena polymorpha: A Resource for Invasive Species Research.</title>
        <authorList>
            <person name="McCartney M.A."/>
            <person name="Auch B."/>
            <person name="Kono T."/>
            <person name="Mallez S."/>
            <person name="Zhang Y."/>
            <person name="Obille A."/>
            <person name="Becker A."/>
            <person name="Abrahante J.E."/>
            <person name="Garbe J."/>
            <person name="Badalamenti J.P."/>
            <person name="Herman A."/>
            <person name="Mangelson H."/>
            <person name="Liachko I."/>
            <person name="Sullivan S."/>
            <person name="Sone E.D."/>
            <person name="Koren S."/>
            <person name="Silverstein K.A.T."/>
            <person name="Beckman K.B."/>
            <person name="Gohl D.M."/>
        </authorList>
    </citation>
    <scope>NUCLEOTIDE SEQUENCE</scope>
    <source>
        <strain evidence="1">Duluth1</strain>
        <tissue evidence="1">Whole animal</tissue>
    </source>
</reference>
<name>A0A9D4IG46_DREPO</name>
<organism evidence="1 2">
    <name type="scientific">Dreissena polymorpha</name>
    <name type="common">Zebra mussel</name>
    <name type="synonym">Mytilus polymorpha</name>
    <dbReference type="NCBI Taxonomy" id="45954"/>
    <lineage>
        <taxon>Eukaryota</taxon>
        <taxon>Metazoa</taxon>
        <taxon>Spiralia</taxon>
        <taxon>Lophotrochozoa</taxon>
        <taxon>Mollusca</taxon>
        <taxon>Bivalvia</taxon>
        <taxon>Autobranchia</taxon>
        <taxon>Heteroconchia</taxon>
        <taxon>Euheterodonta</taxon>
        <taxon>Imparidentia</taxon>
        <taxon>Neoheterodontei</taxon>
        <taxon>Myida</taxon>
        <taxon>Dreissenoidea</taxon>
        <taxon>Dreissenidae</taxon>
        <taxon>Dreissena</taxon>
    </lineage>
</organism>
<gene>
    <name evidence="1" type="ORF">DPMN_173480</name>
</gene>
<dbReference type="Proteomes" id="UP000828390">
    <property type="component" value="Unassembled WGS sequence"/>
</dbReference>
<accession>A0A9D4IG46</accession>